<protein>
    <recommendedName>
        <fullName evidence="2">Phospholipase C</fullName>
        <ecNumber evidence="1">3.1.4.3</ecNumber>
    </recommendedName>
    <alternativeName>
        <fullName evidence="8">Phosphatidylcholine cholinephosphohydrolase</fullName>
    </alternativeName>
</protein>
<dbReference type="RefSeq" id="WP_406788969.1">
    <property type="nucleotide sequence ID" value="NZ_JBJIAA010000016.1"/>
</dbReference>
<gene>
    <name evidence="10" type="ORF">ACJDT4_18005</name>
</gene>
<evidence type="ECO:0000256" key="5">
    <source>
        <dbReference type="ARBA" id="ARBA00022729"/>
    </source>
</evidence>
<comment type="caution">
    <text evidence="10">The sequence shown here is derived from an EMBL/GenBank/DDBJ whole genome shotgun (WGS) entry which is preliminary data.</text>
</comment>
<reference evidence="10 11" key="1">
    <citation type="submission" date="2024-11" db="EMBL/GenBank/DDBJ databases">
        <authorList>
            <person name="Heng Y.C."/>
            <person name="Lim A.C.H."/>
            <person name="Lee J.K.Y."/>
            <person name="Kittelmann S."/>
        </authorList>
    </citation>
    <scope>NUCLEOTIDE SEQUENCE [LARGE SCALE GENOMIC DNA]</scope>
    <source>
        <strain evidence="10 11">WILCCON 0114</strain>
    </source>
</reference>
<dbReference type="CDD" id="cd11009">
    <property type="entry name" value="Zn_dep_PLPC"/>
    <property type="match status" value="1"/>
</dbReference>
<evidence type="ECO:0000256" key="7">
    <source>
        <dbReference type="ARBA" id="ARBA00022833"/>
    </source>
</evidence>
<proteinExistence type="predicted"/>
<dbReference type="InterPro" id="IPR008947">
    <property type="entry name" value="PLipase_C/P1_nuclease_dom_sf"/>
</dbReference>
<dbReference type="InterPro" id="IPR001531">
    <property type="entry name" value="Zn_PLipaseC"/>
</dbReference>
<keyword evidence="11" id="KW-1185">Reference proteome</keyword>
<evidence type="ECO:0000256" key="3">
    <source>
        <dbReference type="ARBA" id="ARBA00022525"/>
    </source>
</evidence>
<dbReference type="Proteomes" id="UP001623592">
    <property type="component" value="Unassembled WGS sequence"/>
</dbReference>
<evidence type="ECO:0000313" key="10">
    <source>
        <dbReference type="EMBL" id="MFL0252312.1"/>
    </source>
</evidence>
<feature type="domain" description="Zn-dependent PLC" evidence="9">
    <location>
        <begin position="21"/>
        <end position="237"/>
    </location>
</feature>
<keyword evidence="5" id="KW-0732">Signal</keyword>
<sequence length="239" mass="28148">MLTVEKTFGKTVRGIYFLANPIKKIFIKTTCIVHKHINCIAVELLKKNGFQNEYRFFSKNLDTINKGTVWADQDFRSSNHFFHHERNKGLYGFSNALDECKKYYNMSIRSLRCGDKNRSLFYFGVACHVLQDSTVPQHVHNRLLDKHRKFEMWIIGKLLSGYKFQKASEIIFENSLEKCVKDNAKFSNRVYNKYNAVLNKEIRYAGIANNIIPRAEMVTSGFMLKYYKEYLEITKFNEN</sequence>
<accession>A0ABW8TIG1</accession>
<dbReference type="Gene3D" id="1.10.575.10">
    <property type="entry name" value="P1 Nuclease"/>
    <property type="match status" value="1"/>
</dbReference>
<dbReference type="EMBL" id="JBJIAA010000016">
    <property type="protein sequence ID" value="MFL0252312.1"/>
    <property type="molecule type" value="Genomic_DNA"/>
</dbReference>
<dbReference type="SUPFAM" id="SSF48537">
    <property type="entry name" value="Phospholipase C/P1 nuclease"/>
    <property type="match status" value="1"/>
</dbReference>
<evidence type="ECO:0000256" key="8">
    <source>
        <dbReference type="ARBA" id="ARBA00031285"/>
    </source>
</evidence>
<keyword evidence="4" id="KW-0479">Metal-binding</keyword>
<evidence type="ECO:0000256" key="2">
    <source>
        <dbReference type="ARBA" id="ARBA00018391"/>
    </source>
</evidence>
<evidence type="ECO:0000256" key="6">
    <source>
        <dbReference type="ARBA" id="ARBA00022801"/>
    </source>
</evidence>
<keyword evidence="3" id="KW-0964">Secreted</keyword>
<evidence type="ECO:0000256" key="1">
    <source>
        <dbReference type="ARBA" id="ARBA00012018"/>
    </source>
</evidence>
<evidence type="ECO:0000259" key="9">
    <source>
        <dbReference type="PROSITE" id="PS51346"/>
    </source>
</evidence>
<evidence type="ECO:0000256" key="4">
    <source>
        <dbReference type="ARBA" id="ARBA00022723"/>
    </source>
</evidence>
<dbReference type="Pfam" id="PF00882">
    <property type="entry name" value="Zn_dep_PLPC"/>
    <property type="match status" value="1"/>
</dbReference>
<keyword evidence="6" id="KW-0378">Hydrolase</keyword>
<evidence type="ECO:0000313" key="11">
    <source>
        <dbReference type="Proteomes" id="UP001623592"/>
    </source>
</evidence>
<dbReference type="EC" id="3.1.4.3" evidence="1"/>
<keyword evidence="7" id="KW-0862">Zinc</keyword>
<dbReference type="InterPro" id="IPR029002">
    <property type="entry name" value="PLPC/GPLD1"/>
</dbReference>
<name>A0ABW8TIG1_9CLOT</name>
<organism evidence="10 11">
    <name type="scientific">Clostridium neuense</name>
    <dbReference type="NCBI Taxonomy" id="1728934"/>
    <lineage>
        <taxon>Bacteria</taxon>
        <taxon>Bacillati</taxon>
        <taxon>Bacillota</taxon>
        <taxon>Clostridia</taxon>
        <taxon>Eubacteriales</taxon>
        <taxon>Clostridiaceae</taxon>
        <taxon>Clostridium</taxon>
    </lineage>
</organism>
<dbReference type="PROSITE" id="PS51346">
    <property type="entry name" value="PROKAR_ZN_DEPEND_PLPC_2"/>
    <property type="match status" value="1"/>
</dbReference>
<dbReference type="SMART" id="SM00770">
    <property type="entry name" value="Zn_dep_PLPC"/>
    <property type="match status" value="1"/>
</dbReference>